<organism evidence="1 2">
    <name type="scientific">Smallanthus sonchifolius</name>
    <dbReference type="NCBI Taxonomy" id="185202"/>
    <lineage>
        <taxon>Eukaryota</taxon>
        <taxon>Viridiplantae</taxon>
        <taxon>Streptophyta</taxon>
        <taxon>Embryophyta</taxon>
        <taxon>Tracheophyta</taxon>
        <taxon>Spermatophyta</taxon>
        <taxon>Magnoliopsida</taxon>
        <taxon>eudicotyledons</taxon>
        <taxon>Gunneridae</taxon>
        <taxon>Pentapetalae</taxon>
        <taxon>asterids</taxon>
        <taxon>campanulids</taxon>
        <taxon>Asterales</taxon>
        <taxon>Asteraceae</taxon>
        <taxon>Asteroideae</taxon>
        <taxon>Heliantheae alliance</taxon>
        <taxon>Millerieae</taxon>
        <taxon>Smallanthus</taxon>
    </lineage>
</organism>
<name>A0ACB9EUR2_9ASTR</name>
<proteinExistence type="predicted"/>
<evidence type="ECO:0000313" key="2">
    <source>
        <dbReference type="Proteomes" id="UP001056120"/>
    </source>
</evidence>
<evidence type="ECO:0000313" key="1">
    <source>
        <dbReference type="EMBL" id="KAI3762475.1"/>
    </source>
</evidence>
<protein>
    <submittedName>
        <fullName evidence="1">Uncharacterized protein</fullName>
    </submittedName>
</protein>
<reference evidence="2" key="1">
    <citation type="journal article" date="2022" name="Mol. Ecol. Resour.">
        <title>The genomes of chicory, endive, great burdock and yacon provide insights into Asteraceae palaeo-polyploidization history and plant inulin production.</title>
        <authorList>
            <person name="Fan W."/>
            <person name="Wang S."/>
            <person name="Wang H."/>
            <person name="Wang A."/>
            <person name="Jiang F."/>
            <person name="Liu H."/>
            <person name="Zhao H."/>
            <person name="Xu D."/>
            <person name="Zhang Y."/>
        </authorList>
    </citation>
    <scope>NUCLEOTIDE SEQUENCE [LARGE SCALE GENOMIC DNA]</scope>
    <source>
        <strain evidence="2">cv. Yunnan</strain>
    </source>
</reference>
<keyword evidence="2" id="KW-1185">Reference proteome</keyword>
<sequence>MDLRNQTHPPLPSPLPRRRPRRRVGTFKTLWPRSNCAWDTAAHAIPRSLVNFLGNPSYTFTGVGIANDVKKLMRDYNLAVARTADLRTLAADVYGERGFKNAGLQQLSSRVLGREISKPKSVKMSR</sequence>
<gene>
    <name evidence="1" type="ORF">L1987_52905</name>
</gene>
<comment type="caution">
    <text evidence="1">The sequence shown here is derived from an EMBL/GenBank/DDBJ whole genome shotgun (WGS) entry which is preliminary data.</text>
</comment>
<dbReference type="EMBL" id="CM042034">
    <property type="protein sequence ID" value="KAI3762475.1"/>
    <property type="molecule type" value="Genomic_DNA"/>
</dbReference>
<accession>A0ACB9EUR2</accession>
<reference evidence="1 2" key="2">
    <citation type="journal article" date="2022" name="Mol. Ecol. Resour.">
        <title>The genomes of chicory, endive, great burdock and yacon provide insights into Asteraceae paleo-polyploidization history and plant inulin production.</title>
        <authorList>
            <person name="Fan W."/>
            <person name="Wang S."/>
            <person name="Wang H."/>
            <person name="Wang A."/>
            <person name="Jiang F."/>
            <person name="Liu H."/>
            <person name="Zhao H."/>
            <person name="Xu D."/>
            <person name="Zhang Y."/>
        </authorList>
    </citation>
    <scope>NUCLEOTIDE SEQUENCE [LARGE SCALE GENOMIC DNA]</scope>
    <source>
        <strain evidence="2">cv. Yunnan</strain>
        <tissue evidence="1">Leaves</tissue>
    </source>
</reference>
<dbReference type="Proteomes" id="UP001056120">
    <property type="component" value="Linkage Group LG17"/>
</dbReference>